<dbReference type="Gene3D" id="3.40.630.90">
    <property type="match status" value="1"/>
</dbReference>
<gene>
    <name evidence="2" type="ORF">CG50_05950</name>
</gene>
<reference evidence="2 3" key="1">
    <citation type="submission" date="2014-03" db="EMBL/GenBank/DDBJ databases">
        <title>Genome of Paenirhodobacter enshiensis DW2-9.</title>
        <authorList>
            <person name="Wang D."/>
            <person name="Wang G."/>
        </authorList>
    </citation>
    <scope>NUCLEOTIDE SEQUENCE [LARGE SCALE GENOMIC DNA]</scope>
    <source>
        <strain evidence="2 3">DW2-9</strain>
    </source>
</reference>
<keyword evidence="3" id="KW-1185">Reference proteome</keyword>
<dbReference type="Gene3D" id="3.40.630.30">
    <property type="match status" value="1"/>
</dbReference>
<dbReference type="Pfam" id="PF18014">
    <property type="entry name" value="Acetyltransf_18"/>
    <property type="match status" value="1"/>
</dbReference>
<evidence type="ECO:0000259" key="1">
    <source>
        <dbReference type="PROSITE" id="PS51186"/>
    </source>
</evidence>
<dbReference type="EMBL" id="JFZB01000025">
    <property type="protein sequence ID" value="KFI25318.1"/>
    <property type="molecule type" value="Genomic_DNA"/>
</dbReference>
<dbReference type="PROSITE" id="PS51186">
    <property type="entry name" value="GNAT"/>
    <property type="match status" value="1"/>
</dbReference>
<dbReference type="InterPro" id="IPR052729">
    <property type="entry name" value="Acyl/Acetyltrans_Enzymes"/>
</dbReference>
<dbReference type="InterPro" id="IPR041496">
    <property type="entry name" value="YitH/HolE_GNAT"/>
</dbReference>
<dbReference type="RefSeq" id="WP_036638639.1">
    <property type="nucleotide sequence ID" value="NZ_JFZB01000025.1"/>
</dbReference>
<comment type="caution">
    <text evidence="2">The sequence shown here is derived from an EMBL/GenBank/DDBJ whole genome shotgun (WGS) entry which is preliminary data.</text>
</comment>
<dbReference type="InterPro" id="IPR016181">
    <property type="entry name" value="Acyl_CoA_acyltransferase"/>
</dbReference>
<dbReference type="InterPro" id="IPR000182">
    <property type="entry name" value="GNAT_dom"/>
</dbReference>
<evidence type="ECO:0000313" key="2">
    <source>
        <dbReference type="EMBL" id="KFI25318.1"/>
    </source>
</evidence>
<dbReference type="SUPFAM" id="SSF55729">
    <property type="entry name" value="Acyl-CoA N-acyltransferases (Nat)"/>
    <property type="match status" value="1"/>
</dbReference>
<dbReference type="PANTHER" id="PTHR47237:SF2">
    <property type="entry name" value="BLL4206 PROTEIN"/>
    <property type="match status" value="1"/>
</dbReference>
<dbReference type="STRING" id="1105367.CG50_05950"/>
<proteinExistence type="predicted"/>
<feature type="domain" description="N-acetyltransferase" evidence="1">
    <location>
        <begin position="10"/>
        <end position="146"/>
    </location>
</feature>
<dbReference type="AlphaFoldDB" id="A0A086XTG8"/>
<dbReference type="Proteomes" id="UP000028824">
    <property type="component" value="Unassembled WGS sequence"/>
</dbReference>
<dbReference type="Pfam" id="PF13508">
    <property type="entry name" value="Acetyltransf_7"/>
    <property type="match status" value="1"/>
</dbReference>
<name>A0A086XTG8_9RHOB</name>
<accession>A0A086XTG8</accession>
<dbReference type="eggNOG" id="COG0454">
    <property type="taxonomic scope" value="Bacteria"/>
</dbReference>
<dbReference type="GO" id="GO:0016747">
    <property type="term" value="F:acyltransferase activity, transferring groups other than amino-acyl groups"/>
    <property type="evidence" value="ECO:0007669"/>
    <property type="project" value="InterPro"/>
</dbReference>
<evidence type="ECO:0000313" key="3">
    <source>
        <dbReference type="Proteomes" id="UP000028824"/>
    </source>
</evidence>
<dbReference type="CDD" id="cd04301">
    <property type="entry name" value="NAT_SF"/>
    <property type="match status" value="1"/>
</dbReference>
<dbReference type="PANTHER" id="PTHR47237">
    <property type="entry name" value="SLL0310 PROTEIN"/>
    <property type="match status" value="1"/>
</dbReference>
<dbReference type="OrthoDB" id="8453373at2"/>
<organism evidence="2 3">
    <name type="scientific">Paenirhodobacter enshiensis</name>
    <dbReference type="NCBI Taxonomy" id="1105367"/>
    <lineage>
        <taxon>Bacteria</taxon>
        <taxon>Pseudomonadati</taxon>
        <taxon>Pseudomonadota</taxon>
        <taxon>Alphaproteobacteria</taxon>
        <taxon>Rhodobacterales</taxon>
        <taxon>Rhodobacter group</taxon>
        <taxon>Paenirhodobacter</taxon>
    </lineage>
</organism>
<sequence length="277" mass="29146">MTERTQDQTLRIEAFAQQYLPGAVRLSQQAGWPHRPGDWAFTAAVSKGFVGIENGEVVATAFCSEFGDFCTINMIIVDAAMRGRGLGRRMMDRVIAAANGRGMSLVATADGLPLYEKLGFRATGEVVQHQGIVTEVPALPEGFATPRIATRDDLAAIVAMDRDASGADRSAMLGNLFDIATIRICDTGFAAVRDFGRGRTVGPVVARDAMTARGLIAASAATGGFLRLDTRPDCGLSDFLTAMGLSPVGGGITMHCGPARPAAKEFMTCALTSQALG</sequence>
<protein>
    <recommendedName>
        <fullName evidence="1">N-acetyltransferase domain-containing protein</fullName>
    </recommendedName>
</protein>